<dbReference type="PANTHER" id="PTHR10057">
    <property type="entry name" value="PERIPHERAL-TYPE BENZODIAZEPINE RECEPTOR"/>
    <property type="match status" value="1"/>
</dbReference>
<evidence type="ECO:0000256" key="6">
    <source>
        <dbReference type="SAM" id="Phobius"/>
    </source>
</evidence>
<keyword evidence="8" id="KW-1185">Reference proteome</keyword>
<keyword evidence="3 6" id="KW-0812">Transmembrane</keyword>
<evidence type="ECO:0000313" key="7">
    <source>
        <dbReference type="EMBL" id="TDL94267.1"/>
    </source>
</evidence>
<evidence type="ECO:0000256" key="4">
    <source>
        <dbReference type="ARBA" id="ARBA00022989"/>
    </source>
</evidence>
<dbReference type="Gene3D" id="1.20.1260.100">
    <property type="entry name" value="TspO/MBR protein"/>
    <property type="match status" value="1"/>
</dbReference>
<keyword evidence="5 6" id="KW-0472">Membrane</keyword>
<feature type="transmembrane region" description="Helical" evidence="6">
    <location>
        <begin position="75"/>
        <end position="94"/>
    </location>
</feature>
<comment type="subcellular location">
    <subcellularLocation>
        <location evidence="1">Membrane</location>
        <topology evidence="1">Multi-pass membrane protein</topology>
    </subcellularLocation>
</comment>
<dbReference type="GO" id="GO:0033013">
    <property type="term" value="P:tetrapyrrole metabolic process"/>
    <property type="evidence" value="ECO:0007669"/>
    <property type="project" value="UniProtKB-ARBA"/>
</dbReference>
<name>A0A4R6BBC2_9STAP</name>
<evidence type="ECO:0000256" key="1">
    <source>
        <dbReference type="ARBA" id="ARBA00004141"/>
    </source>
</evidence>
<dbReference type="GO" id="GO:0016020">
    <property type="term" value="C:membrane"/>
    <property type="evidence" value="ECO:0007669"/>
    <property type="project" value="UniProtKB-SubCell"/>
</dbReference>
<reference evidence="7 8" key="1">
    <citation type="submission" date="2019-01" db="EMBL/GenBank/DDBJ databases">
        <title>Draft genome sequences of the type strains of six Macrococcus species.</title>
        <authorList>
            <person name="Mazhar S."/>
            <person name="Altermann E."/>
            <person name="Hill C."/>
            <person name="Mcauliffe O."/>
        </authorList>
    </citation>
    <scope>NUCLEOTIDE SEQUENCE [LARGE SCALE GENOMIC DNA]</scope>
    <source>
        <strain evidence="7 8">CCM4811</strain>
    </source>
</reference>
<accession>A0A4R6BBC2</accession>
<sequence length="160" mass="17758">MTVKKQIIKMTLPLAGGLIVGALTSKAQDDYKQYEQPPLAPPPAAFPIVWPVLYTGMGVAYYLADRYTTDKSVKVSHYAQLGLNYLWSILYFNLKLRGTALIESFCLLAAGLLAALIFYDHNEIAGLLMTPYVAWLAYASYLTAGTIKLNHDKPGFSRDF</sequence>
<dbReference type="EMBL" id="SCWA01000018">
    <property type="protein sequence ID" value="TDL94267.1"/>
    <property type="molecule type" value="Genomic_DNA"/>
</dbReference>
<feature type="transmembrane region" description="Helical" evidence="6">
    <location>
        <begin position="43"/>
        <end position="63"/>
    </location>
</feature>
<evidence type="ECO:0000256" key="2">
    <source>
        <dbReference type="ARBA" id="ARBA00007524"/>
    </source>
</evidence>
<feature type="transmembrane region" description="Helical" evidence="6">
    <location>
        <begin position="100"/>
        <end position="119"/>
    </location>
</feature>
<dbReference type="PIRSF" id="PIRSF005859">
    <property type="entry name" value="PBR"/>
    <property type="match status" value="1"/>
</dbReference>
<evidence type="ECO:0000313" key="8">
    <source>
        <dbReference type="Proteomes" id="UP000295310"/>
    </source>
</evidence>
<dbReference type="AlphaFoldDB" id="A0A4R6BBC2"/>
<gene>
    <name evidence="7" type="ORF">ERX27_09150</name>
</gene>
<dbReference type="RefSeq" id="WP_133432534.1">
    <property type="nucleotide sequence ID" value="NZ_SCWA01000018.1"/>
</dbReference>
<dbReference type="InterPro" id="IPR004307">
    <property type="entry name" value="TspO_MBR"/>
</dbReference>
<dbReference type="PANTHER" id="PTHR10057:SF0">
    <property type="entry name" value="TRANSLOCATOR PROTEIN"/>
    <property type="match status" value="1"/>
</dbReference>
<evidence type="ECO:0000256" key="5">
    <source>
        <dbReference type="ARBA" id="ARBA00023136"/>
    </source>
</evidence>
<dbReference type="OrthoDB" id="9795496at2"/>
<proteinExistence type="inferred from homology"/>
<dbReference type="Pfam" id="PF03073">
    <property type="entry name" value="TspO_MBR"/>
    <property type="match status" value="1"/>
</dbReference>
<dbReference type="CDD" id="cd15904">
    <property type="entry name" value="TSPO_MBR"/>
    <property type="match status" value="1"/>
</dbReference>
<dbReference type="FunFam" id="1.20.1260.100:FF:000001">
    <property type="entry name" value="translocator protein 2"/>
    <property type="match status" value="1"/>
</dbReference>
<dbReference type="InterPro" id="IPR038330">
    <property type="entry name" value="TspO/MBR-related_sf"/>
</dbReference>
<dbReference type="Proteomes" id="UP000295310">
    <property type="component" value="Unassembled WGS sequence"/>
</dbReference>
<evidence type="ECO:0000256" key="3">
    <source>
        <dbReference type="ARBA" id="ARBA00022692"/>
    </source>
</evidence>
<organism evidence="7 8">
    <name type="scientific">Macrococcus brunensis</name>
    <dbReference type="NCBI Taxonomy" id="198483"/>
    <lineage>
        <taxon>Bacteria</taxon>
        <taxon>Bacillati</taxon>
        <taxon>Bacillota</taxon>
        <taxon>Bacilli</taxon>
        <taxon>Bacillales</taxon>
        <taxon>Staphylococcaceae</taxon>
        <taxon>Macrococcus</taxon>
    </lineage>
</organism>
<comment type="similarity">
    <text evidence="2">Belongs to the TspO/BZRP family.</text>
</comment>
<protein>
    <submittedName>
        <fullName evidence="7">Tryptophan-rich sensory protein</fullName>
    </submittedName>
</protein>
<keyword evidence="4 6" id="KW-1133">Transmembrane helix</keyword>
<comment type="caution">
    <text evidence="7">The sequence shown here is derived from an EMBL/GenBank/DDBJ whole genome shotgun (WGS) entry which is preliminary data.</text>
</comment>